<sequence length="156" mass="17217">MRRALAATYATLLLLVGCQGQHLDVPSDPPPYRLSIEPGTVWAPPGGEATLNLTFTARSGYWGVVRLEARTEMEEGVSRFFSLWPDSFNPNGQREYITGILLRVAPDTPSNPDFPYKVYVWALNEAGQVLSADYVDVVVSPDPGRVRNYVYGPGVK</sequence>
<protein>
    <recommendedName>
        <fullName evidence="3">Lipoprotein</fullName>
    </recommendedName>
</protein>
<dbReference type="Proteomes" id="UP000030364">
    <property type="component" value="Unassembled WGS sequence"/>
</dbReference>
<proteinExistence type="predicted"/>
<dbReference type="STRING" id="276.THFILI_00345"/>
<name>A0A0D6XBX2_THEFI</name>
<organism evidence="1 2">
    <name type="scientific">Thermus filiformis</name>
    <dbReference type="NCBI Taxonomy" id="276"/>
    <lineage>
        <taxon>Bacteria</taxon>
        <taxon>Thermotogati</taxon>
        <taxon>Deinococcota</taxon>
        <taxon>Deinococci</taxon>
        <taxon>Thermales</taxon>
        <taxon>Thermaceae</taxon>
        <taxon>Thermus</taxon>
    </lineage>
</organism>
<dbReference type="AlphaFoldDB" id="A0A0D6XBX2"/>
<keyword evidence="2" id="KW-1185">Reference proteome</keyword>
<reference evidence="1 2" key="1">
    <citation type="journal article" date="2015" name="Genome Announc.">
        <title>Draft Genome Sequence of the Thermophile Thermus filiformis ATCC 43280, Producer of Carotenoid-(Di)glucoside-Branched Fatty Acid (Di)esters and Source of Hyperthermostable Enzymes of Biotechnological Interest.</title>
        <authorList>
            <person name="Mandelli F."/>
            <person name="Oliveira Ramires B."/>
            <person name="Couger M.B."/>
            <person name="Paixao D.A."/>
            <person name="Camilo C.M."/>
            <person name="Polikarpov I."/>
            <person name="Prade R."/>
            <person name="Riano-Pachon D.M."/>
            <person name="Squina F.M."/>
        </authorList>
    </citation>
    <scope>NUCLEOTIDE SEQUENCE [LARGE SCALE GENOMIC DNA]</scope>
    <source>
        <strain evidence="1 2">ATCC 43280</strain>
    </source>
</reference>
<dbReference type="PROSITE" id="PS51257">
    <property type="entry name" value="PROKAR_LIPOPROTEIN"/>
    <property type="match status" value="1"/>
</dbReference>
<gene>
    <name evidence="1" type="ORF">THFILI_00345</name>
</gene>
<comment type="caution">
    <text evidence="1">The sequence shown here is derived from an EMBL/GenBank/DDBJ whole genome shotgun (WGS) entry which is preliminary data.</text>
</comment>
<evidence type="ECO:0008006" key="3">
    <source>
        <dbReference type="Google" id="ProtNLM"/>
    </source>
</evidence>
<evidence type="ECO:0000313" key="2">
    <source>
        <dbReference type="Proteomes" id="UP000030364"/>
    </source>
</evidence>
<dbReference type="EMBL" id="JPSL02000030">
    <property type="protein sequence ID" value="KIX84826.1"/>
    <property type="molecule type" value="Genomic_DNA"/>
</dbReference>
<accession>A0A0D6XBX2</accession>
<evidence type="ECO:0000313" key="1">
    <source>
        <dbReference type="EMBL" id="KIX84826.1"/>
    </source>
</evidence>